<dbReference type="CDD" id="cd14668">
    <property type="entry name" value="mlta_B"/>
    <property type="match status" value="1"/>
</dbReference>
<dbReference type="GO" id="GO:0009253">
    <property type="term" value="P:peptidoglycan catabolic process"/>
    <property type="evidence" value="ECO:0007669"/>
    <property type="project" value="TreeGrafter"/>
</dbReference>
<accession>A0AB39KNE3</accession>
<dbReference type="AlphaFoldDB" id="A0AB39KNE3"/>
<feature type="compositionally biased region" description="Basic and acidic residues" evidence="6">
    <location>
        <begin position="40"/>
        <end position="50"/>
    </location>
</feature>
<evidence type="ECO:0000256" key="1">
    <source>
        <dbReference type="ARBA" id="ARBA00001420"/>
    </source>
</evidence>
<dbReference type="PANTHER" id="PTHR30124">
    <property type="entry name" value="MEMBRANE-BOUND LYTIC MUREIN TRANSGLYCOSYLASE A"/>
    <property type="match status" value="1"/>
</dbReference>
<evidence type="ECO:0000256" key="2">
    <source>
        <dbReference type="ARBA" id="ARBA00012587"/>
    </source>
</evidence>
<dbReference type="InterPro" id="IPR036908">
    <property type="entry name" value="RlpA-like_sf"/>
</dbReference>
<feature type="domain" description="Lytic transglycosylase MltA" evidence="8">
    <location>
        <begin position="132"/>
        <end position="279"/>
    </location>
</feature>
<dbReference type="Gene3D" id="2.40.40.10">
    <property type="entry name" value="RlpA-like domain"/>
    <property type="match status" value="1"/>
</dbReference>
<dbReference type="GO" id="GO:0009254">
    <property type="term" value="P:peptidoglycan turnover"/>
    <property type="evidence" value="ECO:0007669"/>
    <property type="project" value="InterPro"/>
</dbReference>
<name>A0AB39KNE3_9CAUL</name>
<dbReference type="EMBL" id="CP158375">
    <property type="protein sequence ID" value="XDO95184.1"/>
    <property type="molecule type" value="Genomic_DNA"/>
</dbReference>
<feature type="compositionally biased region" description="Pro residues" evidence="6">
    <location>
        <begin position="25"/>
        <end position="39"/>
    </location>
</feature>
<dbReference type="GO" id="GO:0008933">
    <property type="term" value="F:peptidoglycan lytic transglycosylase activity"/>
    <property type="evidence" value="ECO:0007669"/>
    <property type="project" value="TreeGrafter"/>
</dbReference>
<gene>
    <name evidence="9" type="ORF">ABOZ73_10115</name>
</gene>
<dbReference type="PIRSF" id="PIRSF019422">
    <property type="entry name" value="MltA"/>
    <property type="match status" value="1"/>
</dbReference>
<reference evidence="9" key="1">
    <citation type="submission" date="2024-06" db="EMBL/GenBank/DDBJ databases">
        <title>Caulobacter inopinatus, sp. nov.</title>
        <authorList>
            <person name="Donachie S.P."/>
        </authorList>
    </citation>
    <scope>NUCLEOTIDE SEQUENCE</scope>
    <source>
        <strain evidence="9">73W</strain>
    </source>
</reference>
<keyword evidence="3" id="KW-0456">Lyase</keyword>
<dbReference type="SUPFAM" id="SSF50685">
    <property type="entry name" value="Barwin-like endoglucanases"/>
    <property type="match status" value="1"/>
</dbReference>
<evidence type="ECO:0000256" key="5">
    <source>
        <dbReference type="ARBA" id="ARBA00030918"/>
    </source>
</evidence>
<dbReference type="InterPro" id="IPR010611">
    <property type="entry name" value="3D_dom"/>
</dbReference>
<dbReference type="PROSITE" id="PS51257">
    <property type="entry name" value="PROKAR_LIPOPROTEIN"/>
    <property type="match status" value="1"/>
</dbReference>
<organism evidence="9">
    <name type="scientific">Caulobacter sp. 73W</name>
    <dbReference type="NCBI Taxonomy" id="3161137"/>
    <lineage>
        <taxon>Bacteria</taxon>
        <taxon>Pseudomonadati</taxon>
        <taxon>Pseudomonadota</taxon>
        <taxon>Alphaproteobacteria</taxon>
        <taxon>Caulobacterales</taxon>
        <taxon>Caulobacteraceae</taxon>
        <taxon>Caulobacter</taxon>
    </lineage>
</organism>
<feature type="signal peptide" evidence="7">
    <location>
        <begin position="1"/>
        <end position="22"/>
    </location>
</feature>
<feature type="chain" id="PRO_5044342635" description="peptidoglycan lytic exotransglycosylase" evidence="7">
    <location>
        <begin position="23"/>
        <end position="380"/>
    </location>
</feature>
<evidence type="ECO:0000256" key="6">
    <source>
        <dbReference type="SAM" id="MobiDB-lite"/>
    </source>
</evidence>
<sequence>MRRSSFHPGAAALAALILAACATRTPPPAETPEAPPVPERPTEQPPERPTPRPLVHVLRDLPGWADEDHLAAFEAVKTGCQSARDASLAEVCRKARHAGNLDPTEARTWLENHFVARSLGEEGTLTAYFAPVYEARFSRRGEFTAPVRAKPADLEMIDMGAGPVPARVVGGAPKPYPDRAAIEAVETDKPLAWMKPEDLFFLQIQGSGVLVLPDGKRFKALYSGHNGHPFLGIAAPMREKGLLADSNTSAENIRAWLADHRGPEADAVMQLNRRYVFFHLKPDDGSEPRGAANIPLPPGRAIAVDPSQHSYGGLYWIDADAPKLNGAFPTYRRLVAALDTGGAIKGAVRADLYMGSGPAAGLEAGRVRHALRLYRLVPRD</sequence>
<evidence type="ECO:0000313" key="9">
    <source>
        <dbReference type="EMBL" id="XDO95184.1"/>
    </source>
</evidence>
<evidence type="ECO:0000256" key="4">
    <source>
        <dbReference type="ARBA" id="ARBA00023316"/>
    </source>
</evidence>
<keyword evidence="7" id="KW-0732">Signal</keyword>
<proteinExistence type="predicted"/>
<dbReference type="CDD" id="cd14485">
    <property type="entry name" value="mltA_like_LT_A"/>
    <property type="match status" value="1"/>
</dbReference>
<comment type="catalytic activity">
    <reaction evidence="1">
        <text>Exolytic cleavage of the (1-&gt;4)-beta-glycosidic linkage between N-acetylmuramic acid (MurNAc) and N-acetylglucosamine (GlcNAc) residues in peptidoglycan, from either the reducing or the non-reducing ends of the peptidoglycan chains, with concomitant formation of a 1,6-anhydrobond in the MurNAc residue.</text>
        <dbReference type="EC" id="4.2.2.n1"/>
    </reaction>
</comment>
<dbReference type="RefSeq" id="WP_369058037.1">
    <property type="nucleotide sequence ID" value="NZ_CP158375.1"/>
</dbReference>
<dbReference type="InterPro" id="IPR005300">
    <property type="entry name" value="MltA_B"/>
</dbReference>
<feature type="region of interest" description="Disordered" evidence="6">
    <location>
        <begin position="23"/>
        <end position="53"/>
    </location>
</feature>
<evidence type="ECO:0000259" key="8">
    <source>
        <dbReference type="SMART" id="SM00925"/>
    </source>
</evidence>
<keyword evidence="4" id="KW-0961">Cell wall biogenesis/degradation</keyword>
<evidence type="ECO:0000256" key="3">
    <source>
        <dbReference type="ARBA" id="ARBA00023239"/>
    </source>
</evidence>
<dbReference type="SMART" id="SM00925">
    <property type="entry name" value="MltA"/>
    <property type="match status" value="1"/>
</dbReference>
<dbReference type="GO" id="GO:0071555">
    <property type="term" value="P:cell wall organization"/>
    <property type="evidence" value="ECO:0007669"/>
    <property type="project" value="UniProtKB-KW"/>
</dbReference>
<dbReference type="Gene3D" id="2.40.240.50">
    <property type="entry name" value="Barwin-like endoglucanases"/>
    <property type="match status" value="1"/>
</dbReference>
<dbReference type="PANTHER" id="PTHR30124:SF0">
    <property type="entry name" value="MEMBRANE-BOUND LYTIC MUREIN TRANSGLYCOSYLASE A"/>
    <property type="match status" value="1"/>
</dbReference>
<dbReference type="Pfam" id="PF06725">
    <property type="entry name" value="3D"/>
    <property type="match status" value="1"/>
</dbReference>
<protein>
    <recommendedName>
        <fullName evidence="2">peptidoglycan lytic exotransglycosylase</fullName>
        <ecNumber evidence="2">4.2.2.n1</ecNumber>
    </recommendedName>
    <alternativeName>
        <fullName evidence="5">Murein hydrolase A</fullName>
    </alternativeName>
</protein>
<dbReference type="Pfam" id="PF03562">
    <property type="entry name" value="MltA"/>
    <property type="match status" value="1"/>
</dbReference>
<dbReference type="InterPro" id="IPR026044">
    <property type="entry name" value="MltA"/>
</dbReference>
<dbReference type="EC" id="4.2.2.n1" evidence="2"/>
<dbReference type="GO" id="GO:0019867">
    <property type="term" value="C:outer membrane"/>
    <property type="evidence" value="ECO:0007669"/>
    <property type="project" value="InterPro"/>
</dbReference>
<evidence type="ECO:0000256" key="7">
    <source>
        <dbReference type="SAM" id="SignalP"/>
    </source>
</evidence>
<dbReference type="GO" id="GO:0004553">
    <property type="term" value="F:hydrolase activity, hydrolyzing O-glycosyl compounds"/>
    <property type="evidence" value="ECO:0007669"/>
    <property type="project" value="InterPro"/>
</dbReference>